<organism evidence="1 2">
    <name type="scientific">Chlorella sorokiniana</name>
    <name type="common">Freshwater green alga</name>
    <dbReference type="NCBI Taxonomy" id="3076"/>
    <lineage>
        <taxon>Eukaryota</taxon>
        <taxon>Viridiplantae</taxon>
        <taxon>Chlorophyta</taxon>
        <taxon>core chlorophytes</taxon>
        <taxon>Trebouxiophyceae</taxon>
        <taxon>Chlorellales</taxon>
        <taxon>Chlorellaceae</taxon>
        <taxon>Chlorella clade</taxon>
        <taxon>Chlorella</taxon>
    </lineage>
</organism>
<proteinExistence type="predicted"/>
<gene>
    <name evidence="1" type="ORF">C2E21_5068</name>
</gene>
<dbReference type="Proteomes" id="UP000239899">
    <property type="component" value="Unassembled WGS sequence"/>
</dbReference>
<sequence length="70" mass="8243">MQVEFTGILFQPVPWSPTSRKGMPQELEEQYYGKDDYTFINVPPVFMFQAKVFQPPRLCAIYKRKEQPAV</sequence>
<dbReference type="EMBL" id="LHPG02000009">
    <property type="protein sequence ID" value="PRW56134.1"/>
    <property type="molecule type" value="Genomic_DNA"/>
</dbReference>
<evidence type="ECO:0000313" key="1">
    <source>
        <dbReference type="EMBL" id="PRW56134.1"/>
    </source>
</evidence>
<comment type="caution">
    <text evidence="1">The sequence shown here is derived from an EMBL/GenBank/DDBJ whole genome shotgun (WGS) entry which is preliminary data.</text>
</comment>
<dbReference type="AlphaFoldDB" id="A0A2P6TQ28"/>
<keyword evidence="2" id="KW-1185">Reference proteome</keyword>
<accession>A0A2P6TQ28</accession>
<reference evidence="1 2" key="1">
    <citation type="journal article" date="2018" name="Plant J.">
        <title>Genome sequences of Chlorella sorokiniana UTEX 1602 and Micractinium conductrix SAG 241.80: implications to maltose excretion by a green alga.</title>
        <authorList>
            <person name="Arriola M.B."/>
            <person name="Velmurugan N."/>
            <person name="Zhang Y."/>
            <person name="Plunkett M.H."/>
            <person name="Hondzo H."/>
            <person name="Barney B.M."/>
        </authorList>
    </citation>
    <scope>NUCLEOTIDE SEQUENCE [LARGE SCALE GENOMIC DNA]</scope>
    <source>
        <strain evidence="2">UTEX 1602</strain>
    </source>
</reference>
<evidence type="ECO:0000313" key="2">
    <source>
        <dbReference type="Proteomes" id="UP000239899"/>
    </source>
</evidence>
<dbReference type="OrthoDB" id="507949at2759"/>
<name>A0A2P6TQ28_CHLSO</name>
<protein>
    <submittedName>
        <fullName evidence="1">Uncharacterized protein</fullName>
    </submittedName>
</protein>